<evidence type="ECO:0000313" key="4">
    <source>
        <dbReference type="EMBL" id="MBM9509060.1"/>
    </source>
</evidence>
<dbReference type="InterPro" id="IPR052515">
    <property type="entry name" value="Gfo/Idh/MocA_Oxidoreductase"/>
</dbReference>
<feature type="compositionally biased region" description="Low complexity" evidence="1">
    <location>
        <begin position="364"/>
        <end position="374"/>
    </location>
</feature>
<dbReference type="Gene3D" id="3.40.50.720">
    <property type="entry name" value="NAD(P)-binding Rossmann-like Domain"/>
    <property type="match status" value="1"/>
</dbReference>
<sequence length="405" mass="41482">MPGTTHRIAVVGTGGIAAVHAANLAQLGDRARLVAAADVDAERLAAFCADWQVPAGYGDLDTLLAEARPDLVHLCTPPGLHKEQAVACLTAGVPVLCEKPPALGLAELDEIEAAAAAGGAAFATVFQHRFGSGAARLRAAMASGALGRPLVAVCNTLWYRPDDYFAVPWRGSWAAEGGGPTMGHGIHQFDLLLSVLGDWQEVRAVAARLARPTATEDVSAAVVTFPGGAVATVVNSLLSPRETSYLRFDFEYATVEVTHLYGYGDDDWRVHPAPGHEAAVTAAWAAGPSGRPSGHAAQFAAVLDALDAGEAPPASPEQARATLEFAAATYASAFGGRPVRRGAIGPGSPFHARMQGPGTPWPADPAAASAAGPAVDETDAVPAGSGVPDAVPTAPTARRPQETTP</sequence>
<evidence type="ECO:0000313" key="5">
    <source>
        <dbReference type="Proteomes" id="UP000749040"/>
    </source>
</evidence>
<proteinExistence type="predicted"/>
<dbReference type="Pfam" id="PF22725">
    <property type="entry name" value="GFO_IDH_MocA_C3"/>
    <property type="match status" value="1"/>
</dbReference>
<dbReference type="SUPFAM" id="SSF51735">
    <property type="entry name" value="NAD(P)-binding Rossmann-fold domains"/>
    <property type="match status" value="1"/>
</dbReference>
<dbReference type="InterPro" id="IPR036291">
    <property type="entry name" value="NAD(P)-bd_dom_sf"/>
</dbReference>
<feature type="domain" description="GFO/IDH/MocA-like oxidoreductase" evidence="3">
    <location>
        <begin position="136"/>
        <end position="243"/>
    </location>
</feature>
<dbReference type="EMBL" id="JADKYB010000022">
    <property type="protein sequence ID" value="MBM9509060.1"/>
    <property type="molecule type" value="Genomic_DNA"/>
</dbReference>
<dbReference type="RefSeq" id="WP_205361670.1">
    <property type="nucleotide sequence ID" value="NZ_JADKYB010000022.1"/>
</dbReference>
<dbReference type="PANTHER" id="PTHR43249:SF1">
    <property type="entry name" value="D-GLUCOSIDE 3-DEHYDROGENASE"/>
    <property type="match status" value="1"/>
</dbReference>
<dbReference type="SUPFAM" id="SSF55347">
    <property type="entry name" value="Glyceraldehyde-3-phosphate dehydrogenase-like, C-terminal domain"/>
    <property type="match status" value="1"/>
</dbReference>
<evidence type="ECO:0000259" key="3">
    <source>
        <dbReference type="Pfam" id="PF22725"/>
    </source>
</evidence>
<comment type="caution">
    <text evidence="4">The sequence shown here is derived from an EMBL/GenBank/DDBJ whole genome shotgun (WGS) entry which is preliminary data.</text>
</comment>
<gene>
    <name evidence="4" type="ORF">ITX44_31850</name>
</gene>
<keyword evidence="5" id="KW-1185">Reference proteome</keyword>
<dbReference type="Gene3D" id="3.30.360.10">
    <property type="entry name" value="Dihydrodipicolinate Reductase, domain 2"/>
    <property type="match status" value="1"/>
</dbReference>
<protein>
    <submittedName>
        <fullName evidence="4">Gfo/Idh/MocA family oxidoreductase</fullName>
    </submittedName>
</protein>
<dbReference type="Pfam" id="PF01408">
    <property type="entry name" value="GFO_IDH_MocA"/>
    <property type="match status" value="1"/>
</dbReference>
<dbReference type="PANTHER" id="PTHR43249">
    <property type="entry name" value="UDP-N-ACETYL-2-AMINO-2-DEOXY-D-GLUCURONATE OXIDASE"/>
    <property type="match status" value="1"/>
</dbReference>
<feature type="region of interest" description="Disordered" evidence="1">
    <location>
        <begin position="342"/>
        <end position="405"/>
    </location>
</feature>
<organism evidence="4 5">
    <name type="scientific">Actinacidiphila acididurans</name>
    <dbReference type="NCBI Taxonomy" id="2784346"/>
    <lineage>
        <taxon>Bacteria</taxon>
        <taxon>Bacillati</taxon>
        <taxon>Actinomycetota</taxon>
        <taxon>Actinomycetes</taxon>
        <taxon>Kitasatosporales</taxon>
        <taxon>Streptomycetaceae</taxon>
        <taxon>Actinacidiphila</taxon>
    </lineage>
</organism>
<reference evidence="4 5" key="1">
    <citation type="submission" date="2021-01" db="EMBL/GenBank/DDBJ databases">
        <title>Streptomyces acididurans sp. nov., isolated from a peat swamp forest soil.</title>
        <authorList>
            <person name="Chantavorakit T."/>
            <person name="Duangmal K."/>
        </authorList>
    </citation>
    <scope>NUCLEOTIDE SEQUENCE [LARGE SCALE GENOMIC DNA]</scope>
    <source>
        <strain evidence="4 5">KK5PA1</strain>
    </source>
</reference>
<feature type="domain" description="Gfo/Idh/MocA-like oxidoreductase N-terminal" evidence="2">
    <location>
        <begin position="7"/>
        <end position="121"/>
    </location>
</feature>
<evidence type="ECO:0000259" key="2">
    <source>
        <dbReference type="Pfam" id="PF01408"/>
    </source>
</evidence>
<dbReference type="InterPro" id="IPR055170">
    <property type="entry name" value="GFO_IDH_MocA-like_dom"/>
</dbReference>
<dbReference type="Proteomes" id="UP000749040">
    <property type="component" value="Unassembled WGS sequence"/>
</dbReference>
<name>A0ABS2U3F2_9ACTN</name>
<dbReference type="InterPro" id="IPR000683">
    <property type="entry name" value="Gfo/Idh/MocA-like_OxRdtase_N"/>
</dbReference>
<evidence type="ECO:0000256" key="1">
    <source>
        <dbReference type="SAM" id="MobiDB-lite"/>
    </source>
</evidence>
<accession>A0ABS2U3F2</accession>